<evidence type="ECO:0000256" key="5">
    <source>
        <dbReference type="ARBA" id="ARBA00023136"/>
    </source>
</evidence>
<dbReference type="RefSeq" id="WP_034740387.1">
    <property type="nucleotide sequence ID" value="NZ_AWFG01000030.1"/>
</dbReference>
<reference evidence="9 10" key="1">
    <citation type="journal article" date="2014" name="Antonie Van Leeuwenhoek">
        <title>Hyphomonas beringensis sp. nov. and Hyphomonas chukchiensis sp. nov., isolated from surface seawater of the Bering Sea and Chukchi Sea.</title>
        <authorList>
            <person name="Li C."/>
            <person name="Lai Q."/>
            <person name="Li G."/>
            <person name="Dong C."/>
            <person name="Wang J."/>
            <person name="Liao Y."/>
            <person name="Shao Z."/>
        </authorList>
    </citation>
    <scope>NUCLEOTIDE SEQUENCE [LARGE SCALE GENOMIC DNA]</scope>
    <source>
        <strain evidence="9 10">BH-BN04-4</strain>
    </source>
</reference>
<dbReference type="EMBL" id="AWFG01000030">
    <property type="protein sequence ID" value="KCZ57676.1"/>
    <property type="molecule type" value="Genomic_DNA"/>
</dbReference>
<evidence type="ECO:0000256" key="7">
    <source>
        <dbReference type="SAM" id="Phobius"/>
    </source>
</evidence>
<evidence type="ECO:0000256" key="2">
    <source>
        <dbReference type="ARBA" id="ARBA00022475"/>
    </source>
</evidence>
<dbReference type="Pfam" id="PF06271">
    <property type="entry name" value="RDD"/>
    <property type="match status" value="1"/>
</dbReference>
<sequence>MATFGKKKAGAEQAPRFGKRPAATSSAGVFGTPAHPKGDLSPEARAFLEAERSMRGQAAPAALSSIPMPSYASPQSGQPQGKPAGKPVFGRRIVARIIDELLVLIPVGLVFLPSLSSAIGTLSTADAGSPEEARANLELLKFGLVCFLAQALYGCLMESSGMQATLGKLIFGAVVTDPNGQKPALGAVIMRNTLGRFIVNLVPFCGGYAVGLFRADRRCVHDLIGNTMVRARAPYAEPSYSQVFA</sequence>
<feature type="compositionally biased region" description="Basic and acidic residues" evidence="6">
    <location>
        <begin position="36"/>
        <end position="49"/>
    </location>
</feature>
<evidence type="ECO:0000256" key="4">
    <source>
        <dbReference type="ARBA" id="ARBA00022989"/>
    </source>
</evidence>
<comment type="subcellular location">
    <subcellularLocation>
        <location evidence="1">Cell membrane</location>
        <topology evidence="1">Multi-pass membrane protein</topology>
    </subcellularLocation>
</comment>
<keyword evidence="10" id="KW-1185">Reference proteome</keyword>
<feature type="region of interest" description="Disordered" evidence="6">
    <location>
        <begin position="1"/>
        <end position="49"/>
    </location>
</feature>
<keyword evidence="3 7" id="KW-0812">Transmembrane</keyword>
<dbReference type="Proteomes" id="UP000027190">
    <property type="component" value="Unassembled WGS sequence"/>
</dbReference>
<evidence type="ECO:0000256" key="6">
    <source>
        <dbReference type="SAM" id="MobiDB-lite"/>
    </source>
</evidence>
<keyword evidence="5 7" id="KW-0472">Membrane</keyword>
<evidence type="ECO:0000313" key="9">
    <source>
        <dbReference type="EMBL" id="KCZ57676.1"/>
    </source>
</evidence>
<accession>A0A062UBH2</accession>
<feature type="transmembrane region" description="Helical" evidence="7">
    <location>
        <begin position="101"/>
        <end position="119"/>
    </location>
</feature>
<gene>
    <name evidence="9" type="ORF">HY30_05720</name>
</gene>
<dbReference type="OrthoDB" id="9793824at2"/>
<feature type="domain" description="RDD" evidence="8">
    <location>
        <begin position="87"/>
        <end position="226"/>
    </location>
</feature>
<evidence type="ECO:0000256" key="1">
    <source>
        <dbReference type="ARBA" id="ARBA00004651"/>
    </source>
</evidence>
<evidence type="ECO:0000256" key="3">
    <source>
        <dbReference type="ARBA" id="ARBA00022692"/>
    </source>
</evidence>
<dbReference type="STRING" id="1280947.HY30_05720"/>
<dbReference type="PATRIC" id="fig|1280947.3.peg.2327"/>
<dbReference type="eggNOG" id="COG1714">
    <property type="taxonomic scope" value="Bacteria"/>
</dbReference>
<comment type="caution">
    <text evidence="9">The sequence shown here is derived from an EMBL/GenBank/DDBJ whole genome shotgun (WGS) entry which is preliminary data.</text>
</comment>
<dbReference type="InterPro" id="IPR051791">
    <property type="entry name" value="Pra-immunoreactive"/>
</dbReference>
<dbReference type="PANTHER" id="PTHR36115">
    <property type="entry name" value="PROLINE-RICH ANTIGEN HOMOLOG-RELATED"/>
    <property type="match status" value="1"/>
</dbReference>
<protein>
    <recommendedName>
        <fullName evidence="8">RDD domain-containing protein</fullName>
    </recommendedName>
</protein>
<evidence type="ECO:0000259" key="8">
    <source>
        <dbReference type="Pfam" id="PF06271"/>
    </source>
</evidence>
<organism evidence="9 10">
    <name type="scientific">Hyphomonas chukchiensis</name>
    <dbReference type="NCBI Taxonomy" id="1280947"/>
    <lineage>
        <taxon>Bacteria</taxon>
        <taxon>Pseudomonadati</taxon>
        <taxon>Pseudomonadota</taxon>
        <taxon>Alphaproteobacteria</taxon>
        <taxon>Hyphomonadales</taxon>
        <taxon>Hyphomonadaceae</taxon>
        <taxon>Hyphomonas</taxon>
    </lineage>
</organism>
<keyword evidence="2" id="KW-1003">Cell membrane</keyword>
<proteinExistence type="predicted"/>
<keyword evidence="4 7" id="KW-1133">Transmembrane helix</keyword>
<dbReference type="AlphaFoldDB" id="A0A062UBH2"/>
<dbReference type="GO" id="GO:0005886">
    <property type="term" value="C:plasma membrane"/>
    <property type="evidence" value="ECO:0007669"/>
    <property type="project" value="UniProtKB-SubCell"/>
</dbReference>
<name>A0A062UBH2_9PROT</name>
<evidence type="ECO:0000313" key="10">
    <source>
        <dbReference type="Proteomes" id="UP000027190"/>
    </source>
</evidence>
<dbReference type="InterPro" id="IPR010432">
    <property type="entry name" value="RDD"/>
</dbReference>